<keyword evidence="2" id="KW-1185">Reference proteome</keyword>
<comment type="caution">
    <text evidence="1">The sequence shown here is derived from an EMBL/GenBank/DDBJ whole genome shotgun (WGS) entry which is preliminary data.</text>
</comment>
<dbReference type="EMBL" id="JAAABI010000003">
    <property type="protein sequence ID" value="NAY92483.1"/>
    <property type="molecule type" value="Genomic_DNA"/>
</dbReference>
<reference evidence="1" key="1">
    <citation type="submission" date="2020-01" db="EMBL/GenBank/DDBJ databases">
        <title>Muricauda ochracea sp. nov., isolated from a tidal flat of Garorim bay in Korea.</title>
        <authorList>
            <person name="Kim D."/>
            <person name="Yoo Y."/>
            <person name="Kim J.-J."/>
        </authorList>
    </citation>
    <scope>NUCLEOTIDE SEQUENCE</scope>
    <source>
        <strain evidence="1">JGD-17</strain>
    </source>
</reference>
<evidence type="ECO:0000313" key="2">
    <source>
        <dbReference type="Proteomes" id="UP000667650"/>
    </source>
</evidence>
<proteinExistence type="predicted"/>
<evidence type="ECO:0000313" key="1">
    <source>
        <dbReference type="EMBL" id="NAY92483.1"/>
    </source>
</evidence>
<dbReference type="Proteomes" id="UP000667650">
    <property type="component" value="Unassembled WGS sequence"/>
</dbReference>
<gene>
    <name evidence="1" type="ORF">GTQ34_11180</name>
</gene>
<organism evidence="1 2">
    <name type="scientific">Flagellimonas ochracea</name>
    <dbReference type="NCBI Taxonomy" id="2696472"/>
    <lineage>
        <taxon>Bacteria</taxon>
        <taxon>Pseudomonadati</taxon>
        <taxon>Bacteroidota</taxon>
        <taxon>Flavobacteriia</taxon>
        <taxon>Flavobacteriales</taxon>
        <taxon>Flavobacteriaceae</taxon>
        <taxon>Flagellimonas</taxon>
    </lineage>
</organism>
<name>A0A964WY60_9FLAO</name>
<protein>
    <submittedName>
        <fullName evidence="1">Uncharacterized protein</fullName>
    </submittedName>
</protein>
<accession>A0A964WY60</accession>
<dbReference type="AlphaFoldDB" id="A0A964WY60"/>
<sequence>MVFLFLSCKNPQKNSNSQENIPLSIPEKIALAHGYNQWDAVSEIKFTFNVDRDSTHFERTWIWKPKENSITAISQNDTLIYNRNAMDSIAHKVNAGFINDRYWLLAPFNLIWDSGNYSFEHSVDQKAPISDAKMQKLTIVYTNEGGYTPGDAYDFYFSDDFLIREWTFRKGNQEEPSLSTTWEKYGDFEGLKLPQDHRKIEADYSLNFTDLVIKME</sequence>